<dbReference type="Proteomes" id="UP000601435">
    <property type="component" value="Unassembled WGS sequence"/>
</dbReference>
<sequence>MHPQCETAKTSEEHPASEADYDLEDPQSLAAFLKHADIRLVRAEYLYELRSQKRLLPRRQEAEEWGLVSHEEVSNWAAGARDAMIVSISHAWETREHPDPCGDQLSRLVDHLSLYDLAYYSDIWLFYDYISLFQFERQTPAEEESFRRSMSHMHVLYAHDCSWTFRLESLTPDDVWDVALKNSEHLVTVYDAASKTVRGRPLKELVANNVPYRSRGWCKAEVEWSSRRSKSEQNQWIDAPESEAGGGWAQLQGKVPMTPELFEEDMRKADFTHRNDAAAVLELQKKIFHQKVSECQRALRANLPKGELSQLAKALIHYKKLKVLHLRNMDVGAAEAEEFAKVLAVNSTITTLEISVAGSARAESECGDFWKALAEMLKSNATITSLNLGFNGIGDDSIKALAEALATNGTLTSVDLRGNNITGEGCKGLAKALKSNGSITTLDLRQNNILSGGFKAFAEALTTNRTITTIKLDYNGSGREWLLELQEIFKTRKESTGPIDEDAAAAQSHVWTGEVRIQTLASRLKSNSITTRLGLESNFFNQQRIGVEGIKAFTSVRIALALKTNRTITTISLQRNFVEDEGCKALADALVTNGTLVSIDLESNDIRDEGCKALAEALKSNSTLEALHLQKNYIHTDGIKALALALKTNRTITNISLKGNHMDDEGCKALADALVTNTLVSIDLESHDIQHPLQGTGREALAQSMKSNTTLKVLCRWTVFLKRQLSIPNLLPALRGP</sequence>
<organism evidence="3 4">
    <name type="scientific">Symbiodinium necroappetens</name>
    <dbReference type="NCBI Taxonomy" id="1628268"/>
    <lineage>
        <taxon>Eukaryota</taxon>
        <taxon>Sar</taxon>
        <taxon>Alveolata</taxon>
        <taxon>Dinophyceae</taxon>
        <taxon>Suessiales</taxon>
        <taxon>Symbiodiniaceae</taxon>
        <taxon>Symbiodinium</taxon>
    </lineage>
</organism>
<comment type="caution">
    <text evidence="3">The sequence shown here is derived from an EMBL/GenBank/DDBJ whole genome shotgun (WGS) entry which is preliminary data.</text>
</comment>
<evidence type="ECO:0000313" key="3">
    <source>
        <dbReference type="EMBL" id="CAE7932276.1"/>
    </source>
</evidence>
<dbReference type="OrthoDB" id="341587at2759"/>
<dbReference type="SUPFAM" id="SSF52047">
    <property type="entry name" value="RNI-like"/>
    <property type="match status" value="2"/>
</dbReference>
<proteinExistence type="predicted"/>
<reference evidence="3" key="1">
    <citation type="submission" date="2021-02" db="EMBL/GenBank/DDBJ databases">
        <authorList>
            <person name="Dougan E. K."/>
            <person name="Rhodes N."/>
            <person name="Thang M."/>
            <person name="Chan C."/>
        </authorList>
    </citation>
    <scope>NUCLEOTIDE SEQUENCE</scope>
</reference>
<dbReference type="SMART" id="SM00368">
    <property type="entry name" value="LRR_RI"/>
    <property type="match status" value="8"/>
</dbReference>
<dbReference type="Gene3D" id="3.80.10.10">
    <property type="entry name" value="Ribonuclease Inhibitor"/>
    <property type="match status" value="4"/>
</dbReference>
<dbReference type="AlphaFoldDB" id="A0A813BYJ2"/>
<accession>A0A813BYJ2</accession>
<gene>
    <name evidence="3" type="primary">Nlrc3</name>
    <name evidence="3" type="ORF">SNEC2469_LOCUS32475</name>
</gene>
<dbReference type="InterPro" id="IPR001611">
    <property type="entry name" value="Leu-rich_rpt"/>
</dbReference>
<dbReference type="PANTHER" id="PTHR24111:SF0">
    <property type="entry name" value="LEUCINE-RICH REPEAT-CONTAINING PROTEIN"/>
    <property type="match status" value="1"/>
</dbReference>
<evidence type="ECO:0000313" key="4">
    <source>
        <dbReference type="Proteomes" id="UP000601435"/>
    </source>
</evidence>
<evidence type="ECO:0000256" key="2">
    <source>
        <dbReference type="SAM" id="MobiDB-lite"/>
    </source>
</evidence>
<keyword evidence="4" id="KW-1185">Reference proteome</keyword>
<dbReference type="Pfam" id="PF13516">
    <property type="entry name" value="LRR_6"/>
    <property type="match status" value="6"/>
</dbReference>
<dbReference type="PANTHER" id="PTHR24111">
    <property type="entry name" value="LEUCINE-RICH REPEAT-CONTAINING PROTEIN 34"/>
    <property type="match status" value="1"/>
</dbReference>
<feature type="region of interest" description="Disordered" evidence="2">
    <location>
        <begin position="1"/>
        <end position="21"/>
    </location>
</feature>
<evidence type="ECO:0000256" key="1">
    <source>
        <dbReference type="ARBA" id="ARBA00022737"/>
    </source>
</evidence>
<dbReference type="EMBL" id="CAJNJA010082340">
    <property type="protein sequence ID" value="CAE7932276.1"/>
    <property type="molecule type" value="Genomic_DNA"/>
</dbReference>
<protein>
    <submittedName>
        <fullName evidence="3">Nlrc3 protein</fullName>
    </submittedName>
</protein>
<name>A0A813BYJ2_9DINO</name>
<dbReference type="InterPro" id="IPR052201">
    <property type="entry name" value="LRR-containing_regulator"/>
</dbReference>
<keyword evidence="1" id="KW-0677">Repeat</keyword>
<dbReference type="InterPro" id="IPR032675">
    <property type="entry name" value="LRR_dom_sf"/>
</dbReference>